<evidence type="ECO:0000313" key="11">
    <source>
        <dbReference type="EMBL" id="KAJ7702288.1"/>
    </source>
</evidence>
<dbReference type="GO" id="GO:0016705">
    <property type="term" value="F:oxidoreductase activity, acting on paired donors, with incorporation or reduction of molecular oxygen"/>
    <property type="evidence" value="ECO:0007669"/>
    <property type="project" value="InterPro"/>
</dbReference>
<evidence type="ECO:0000256" key="6">
    <source>
        <dbReference type="ARBA" id="ARBA00023004"/>
    </source>
</evidence>
<sequence length="590" mass="66908">MLYIQKQPARRRQPQKEELDQHFPNVTPPYLLGQLPKLLAPPLAVYAAKLGAELWLEIIVSPWLATAAYILSGPVALTVLPNHCGTIGGIDLLLANSKDIYPGEPLAIFARDLGHTFSTRLFFRPRILTADPENFKTILSTEAKNFEKGAEFRKIMYPLLGSGLFNADGEIFHRKMTRPFFHRERVSDFDVFDRHAERAMKQLATRLREGHPVDVADAILRFTLDDATSTMICTLWTPGCPNIFAEAFHEAQSISATRNRYGEHWPLTEFWHNKLDHPLGIVRGFLDPILRDAIAKQQETEKLGLGVEEVNEMGDREAGGGDFVRPSGYARYHTILRDEILNITAAGRDTTAGLITFVAYMLAEHPDVMEKLRSEILRVVGPTQRPTFDDFRELKYLRAVLNGAHIINTRHSAEPDLRVVQKRSVFIPLPFNPRTALVPTILRSKNGPPIYVPVGGKILVSQFVMHRREDLWGPDVLKFDPERFLDDRRLRLVSNPFIFLPFNAGQRICLGQQFAYHEASFFVVRLLQNFSSIVLAPDAQPVATLPPASWKTEDKVGWKAHEKIRPRSHFTMYIEGGLWVRMGEAKEEAA</sequence>
<evidence type="ECO:0000256" key="8">
    <source>
        <dbReference type="PIRSR" id="PIRSR602401-1"/>
    </source>
</evidence>
<feature type="region of interest" description="Disordered" evidence="10">
    <location>
        <begin position="1"/>
        <end position="21"/>
    </location>
</feature>
<evidence type="ECO:0000256" key="10">
    <source>
        <dbReference type="SAM" id="MobiDB-lite"/>
    </source>
</evidence>
<keyword evidence="6 8" id="KW-0408">Iron</keyword>
<evidence type="ECO:0000313" key="12">
    <source>
        <dbReference type="Proteomes" id="UP001221757"/>
    </source>
</evidence>
<dbReference type="EMBL" id="JARKIE010000015">
    <property type="protein sequence ID" value="KAJ7702288.1"/>
    <property type="molecule type" value="Genomic_DNA"/>
</dbReference>
<dbReference type="PANTHER" id="PTHR24287:SF1">
    <property type="entry name" value="P450, PUTATIVE (EUROFUNG)-RELATED"/>
    <property type="match status" value="1"/>
</dbReference>
<evidence type="ECO:0000256" key="1">
    <source>
        <dbReference type="ARBA" id="ARBA00001971"/>
    </source>
</evidence>
<proteinExistence type="inferred from homology"/>
<comment type="cofactor">
    <cofactor evidence="1 8">
        <name>heme</name>
        <dbReference type="ChEBI" id="CHEBI:30413"/>
    </cofactor>
</comment>
<organism evidence="11 12">
    <name type="scientific">Mycena rosella</name>
    <name type="common">Pink bonnet</name>
    <name type="synonym">Agaricus rosellus</name>
    <dbReference type="NCBI Taxonomy" id="1033263"/>
    <lineage>
        <taxon>Eukaryota</taxon>
        <taxon>Fungi</taxon>
        <taxon>Dikarya</taxon>
        <taxon>Basidiomycota</taxon>
        <taxon>Agaricomycotina</taxon>
        <taxon>Agaricomycetes</taxon>
        <taxon>Agaricomycetidae</taxon>
        <taxon>Agaricales</taxon>
        <taxon>Marasmiineae</taxon>
        <taxon>Mycenaceae</taxon>
        <taxon>Mycena</taxon>
    </lineage>
</organism>
<dbReference type="InterPro" id="IPR036396">
    <property type="entry name" value="Cyt_P450_sf"/>
</dbReference>
<gene>
    <name evidence="11" type="ORF">B0H17DRAFT_1194795</name>
</gene>
<keyword evidence="3 8" id="KW-0349">Heme</keyword>
<evidence type="ECO:0000256" key="9">
    <source>
        <dbReference type="RuleBase" id="RU000461"/>
    </source>
</evidence>
<dbReference type="PRINTS" id="PR00463">
    <property type="entry name" value="EP450I"/>
</dbReference>
<feature type="binding site" description="axial binding residue" evidence="8">
    <location>
        <position position="509"/>
    </location>
    <ligand>
        <name>heme</name>
        <dbReference type="ChEBI" id="CHEBI:30413"/>
    </ligand>
    <ligandPart>
        <name>Fe</name>
        <dbReference type="ChEBI" id="CHEBI:18248"/>
    </ligandPart>
</feature>
<evidence type="ECO:0000256" key="7">
    <source>
        <dbReference type="ARBA" id="ARBA00023033"/>
    </source>
</evidence>
<accession>A0AAD7GN04</accession>
<dbReference type="Pfam" id="PF00067">
    <property type="entry name" value="p450"/>
    <property type="match status" value="2"/>
</dbReference>
<dbReference type="PROSITE" id="PS00086">
    <property type="entry name" value="CYTOCHROME_P450"/>
    <property type="match status" value="1"/>
</dbReference>
<dbReference type="SUPFAM" id="SSF48264">
    <property type="entry name" value="Cytochrome P450"/>
    <property type="match status" value="1"/>
</dbReference>
<dbReference type="Gene3D" id="1.10.630.10">
    <property type="entry name" value="Cytochrome P450"/>
    <property type="match status" value="1"/>
</dbReference>
<dbReference type="InterPro" id="IPR047146">
    <property type="entry name" value="Cyt_P450_E_CYP52_fungi"/>
</dbReference>
<dbReference type="InterPro" id="IPR017972">
    <property type="entry name" value="Cyt_P450_CS"/>
</dbReference>
<dbReference type="GO" id="GO:0005506">
    <property type="term" value="F:iron ion binding"/>
    <property type="evidence" value="ECO:0007669"/>
    <property type="project" value="InterPro"/>
</dbReference>
<dbReference type="AlphaFoldDB" id="A0AAD7GN04"/>
<protein>
    <submittedName>
        <fullName evidence="11">Cytochrome P450</fullName>
    </submittedName>
</protein>
<dbReference type="InterPro" id="IPR002401">
    <property type="entry name" value="Cyt_P450_E_grp-I"/>
</dbReference>
<evidence type="ECO:0000256" key="2">
    <source>
        <dbReference type="ARBA" id="ARBA00010617"/>
    </source>
</evidence>
<dbReference type="GO" id="GO:0004497">
    <property type="term" value="F:monooxygenase activity"/>
    <property type="evidence" value="ECO:0007669"/>
    <property type="project" value="UniProtKB-KW"/>
</dbReference>
<reference evidence="11" key="1">
    <citation type="submission" date="2023-03" db="EMBL/GenBank/DDBJ databases">
        <title>Massive genome expansion in bonnet fungi (Mycena s.s.) driven by repeated elements and novel gene families across ecological guilds.</title>
        <authorList>
            <consortium name="Lawrence Berkeley National Laboratory"/>
            <person name="Harder C.B."/>
            <person name="Miyauchi S."/>
            <person name="Viragh M."/>
            <person name="Kuo A."/>
            <person name="Thoen E."/>
            <person name="Andreopoulos B."/>
            <person name="Lu D."/>
            <person name="Skrede I."/>
            <person name="Drula E."/>
            <person name="Henrissat B."/>
            <person name="Morin E."/>
            <person name="Kohler A."/>
            <person name="Barry K."/>
            <person name="LaButti K."/>
            <person name="Morin E."/>
            <person name="Salamov A."/>
            <person name="Lipzen A."/>
            <person name="Mereny Z."/>
            <person name="Hegedus B."/>
            <person name="Baldrian P."/>
            <person name="Stursova M."/>
            <person name="Weitz H."/>
            <person name="Taylor A."/>
            <person name="Grigoriev I.V."/>
            <person name="Nagy L.G."/>
            <person name="Martin F."/>
            <person name="Kauserud H."/>
        </authorList>
    </citation>
    <scope>NUCLEOTIDE SEQUENCE</scope>
    <source>
        <strain evidence="11">CBHHK067</strain>
    </source>
</reference>
<dbReference type="GO" id="GO:0020037">
    <property type="term" value="F:heme binding"/>
    <property type="evidence" value="ECO:0007669"/>
    <property type="project" value="InterPro"/>
</dbReference>
<keyword evidence="12" id="KW-1185">Reference proteome</keyword>
<evidence type="ECO:0000256" key="5">
    <source>
        <dbReference type="ARBA" id="ARBA00023002"/>
    </source>
</evidence>
<keyword evidence="7 9" id="KW-0503">Monooxygenase</keyword>
<keyword evidence="5 9" id="KW-0560">Oxidoreductase</keyword>
<evidence type="ECO:0000256" key="3">
    <source>
        <dbReference type="ARBA" id="ARBA00022617"/>
    </source>
</evidence>
<dbReference type="PANTHER" id="PTHR24287">
    <property type="entry name" value="P450, PUTATIVE (EUROFUNG)-RELATED"/>
    <property type="match status" value="1"/>
</dbReference>
<evidence type="ECO:0000256" key="4">
    <source>
        <dbReference type="ARBA" id="ARBA00022723"/>
    </source>
</evidence>
<dbReference type="PRINTS" id="PR00385">
    <property type="entry name" value="P450"/>
</dbReference>
<comment type="caution">
    <text evidence="11">The sequence shown here is derived from an EMBL/GenBank/DDBJ whole genome shotgun (WGS) entry which is preliminary data.</text>
</comment>
<dbReference type="Proteomes" id="UP001221757">
    <property type="component" value="Unassembled WGS sequence"/>
</dbReference>
<name>A0AAD7GN04_MYCRO</name>
<keyword evidence="4 8" id="KW-0479">Metal-binding</keyword>
<dbReference type="InterPro" id="IPR001128">
    <property type="entry name" value="Cyt_P450"/>
</dbReference>
<comment type="similarity">
    <text evidence="2 9">Belongs to the cytochrome P450 family.</text>
</comment>